<keyword evidence="2 6" id="KW-0436">Ligase</keyword>
<accession>A0A377IZB9</accession>
<dbReference type="Pfam" id="PF00501">
    <property type="entry name" value="AMP-binding"/>
    <property type="match status" value="2"/>
</dbReference>
<organism evidence="6 7">
    <name type="scientific">Haemophilus pittmaniae</name>
    <dbReference type="NCBI Taxonomy" id="249188"/>
    <lineage>
        <taxon>Bacteria</taxon>
        <taxon>Pseudomonadati</taxon>
        <taxon>Pseudomonadota</taxon>
        <taxon>Gammaproteobacteria</taxon>
        <taxon>Pasteurellales</taxon>
        <taxon>Pasteurellaceae</taxon>
        <taxon>Haemophilus</taxon>
    </lineage>
</organism>
<reference evidence="6 7" key="1">
    <citation type="submission" date="2018-06" db="EMBL/GenBank/DDBJ databases">
        <authorList>
            <consortium name="Pathogen Informatics"/>
            <person name="Doyle S."/>
        </authorList>
    </citation>
    <scope>NUCLEOTIDE SEQUENCE [LARGE SCALE GENOMIC DNA]</scope>
    <source>
        <strain evidence="6 7">NCTC13335</strain>
    </source>
</reference>
<evidence type="ECO:0000256" key="1">
    <source>
        <dbReference type="ARBA" id="ARBA00022428"/>
    </source>
</evidence>
<sequence>MKCVTTLSPTNLPWLQYSADSQFSHRPALRTAQGGVVSWGQVAEKINLTAGFLQHKGVARGNLVAFCGKNSEKGLFLYLATIALGAKVVGINPAFPADKIELLCSELAVDFCFFEVDIDECALIAPLPNFSSAEPATLTLTSGSSGMPKAAVHNVSAHLANALGVCELMNFTADSSWLFSLPLYHVSGQGIVWRWLSVGGELVFPQADFYQTLNSVTHASLVPTQVQRWLAYLAQHSQKPQTKAVLLGGSRIPLELGNQLAHWGVIAFNGYGLTEMASTVCAKVFNGKEGVGLPLSGRHLKLIGDEIYLSGAGMALGYWQHGEIVSLANAEGFFPTKDKGAWLDNEWHCLGRIDNMFISGGENIQPEEIEQLILQWPEVKQAFVLPQNDSEFGQRPVALLEFVDDYSESAVTRLRDFLQGRLERFKQPIAYYPLPQFNDGAIKLSRSRLADWLAQQGKSAK</sequence>
<dbReference type="SUPFAM" id="SSF56801">
    <property type="entry name" value="Acetyl-CoA synthetase-like"/>
    <property type="match status" value="1"/>
</dbReference>
<dbReference type="GO" id="GO:0009234">
    <property type="term" value="P:menaquinone biosynthetic process"/>
    <property type="evidence" value="ECO:0007669"/>
    <property type="project" value="UniProtKB-KW"/>
</dbReference>
<dbReference type="GO" id="GO:0008756">
    <property type="term" value="F:o-succinylbenzoate-CoA ligase activity"/>
    <property type="evidence" value="ECO:0007669"/>
    <property type="project" value="UniProtKB-EC"/>
</dbReference>
<feature type="domain" description="AMP-dependent synthetase/ligase" evidence="5">
    <location>
        <begin position="129"/>
        <end position="319"/>
    </location>
</feature>
<dbReference type="Gene3D" id="3.30.300.30">
    <property type="match status" value="1"/>
</dbReference>
<dbReference type="InterPro" id="IPR042099">
    <property type="entry name" value="ANL_N_sf"/>
</dbReference>
<dbReference type="InterPro" id="IPR050237">
    <property type="entry name" value="ATP-dep_AMP-bd_enzyme"/>
</dbReference>
<name>A0A377IZB9_9PAST</name>
<keyword evidence="1" id="KW-0474">Menaquinone biosynthesis</keyword>
<dbReference type="InterPro" id="IPR010192">
    <property type="entry name" value="MenE"/>
</dbReference>
<dbReference type="RefSeq" id="WP_258554599.1">
    <property type="nucleotide sequence ID" value="NZ_UGHS01000004.1"/>
</dbReference>
<protein>
    <submittedName>
        <fullName evidence="6">O-succinylbenzoate-CoA ligase</fullName>
        <ecNumber evidence="6">6.2.1.26</ecNumber>
    </submittedName>
</protein>
<dbReference type="Proteomes" id="UP000255264">
    <property type="component" value="Unassembled WGS sequence"/>
</dbReference>
<dbReference type="Gene3D" id="3.40.50.12780">
    <property type="entry name" value="N-terminal domain of ligase-like"/>
    <property type="match status" value="1"/>
</dbReference>
<evidence type="ECO:0000259" key="5">
    <source>
        <dbReference type="Pfam" id="PF00501"/>
    </source>
</evidence>
<evidence type="ECO:0000313" key="7">
    <source>
        <dbReference type="Proteomes" id="UP000255264"/>
    </source>
</evidence>
<dbReference type="NCBIfam" id="TIGR01923">
    <property type="entry name" value="menE"/>
    <property type="match status" value="1"/>
</dbReference>
<dbReference type="InterPro" id="IPR000873">
    <property type="entry name" value="AMP-dep_synth/lig_dom"/>
</dbReference>
<keyword evidence="7" id="KW-1185">Reference proteome</keyword>
<dbReference type="EMBL" id="UGHS01000004">
    <property type="protein sequence ID" value="STO93459.1"/>
    <property type="molecule type" value="Genomic_DNA"/>
</dbReference>
<dbReference type="EC" id="6.2.1.26" evidence="6"/>
<dbReference type="PANTHER" id="PTHR43767:SF10">
    <property type="entry name" value="SURFACTIN SYNTHASE SUBUNIT 1"/>
    <property type="match status" value="1"/>
</dbReference>
<keyword evidence="4" id="KW-0067">ATP-binding</keyword>
<gene>
    <name evidence="6" type="primary">menE</name>
    <name evidence="6" type="ORF">NCTC13335_01333</name>
</gene>
<keyword evidence="3" id="KW-0547">Nucleotide-binding</keyword>
<evidence type="ECO:0000313" key="6">
    <source>
        <dbReference type="EMBL" id="STO93459.1"/>
    </source>
</evidence>
<evidence type="ECO:0000256" key="4">
    <source>
        <dbReference type="ARBA" id="ARBA00022840"/>
    </source>
</evidence>
<dbReference type="CDD" id="cd17630">
    <property type="entry name" value="OSB_MenE-like"/>
    <property type="match status" value="1"/>
</dbReference>
<evidence type="ECO:0000256" key="3">
    <source>
        <dbReference type="ARBA" id="ARBA00022741"/>
    </source>
</evidence>
<proteinExistence type="predicted"/>
<dbReference type="AlphaFoldDB" id="A0A377IZB9"/>
<feature type="domain" description="AMP-dependent synthetase/ligase" evidence="5">
    <location>
        <begin position="21"/>
        <end position="114"/>
    </location>
</feature>
<dbReference type="GO" id="GO:0005524">
    <property type="term" value="F:ATP binding"/>
    <property type="evidence" value="ECO:0007669"/>
    <property type="project" value="UniProtKB-KW"/>
</dbReference>
<evidence type="ECO:0000256" key="2">
    <source>
        <dbReference type="ARBA" id="ARBA00022598"/>
    </source>
</evidence>
<dbReference type="InterPro" id="IPR020845">
    <property type="entry name" value="AMP-binding_CS"/>
</dbReference>
<dbReference type="InterPro" id="IPR045851">
    <property type="entry name" value="AMP-bd_C_sf"/>
</dbReference>
<dbReference type="PROSITE" id="PS00455">
    <property type="entry name" value="AMP_BINDING"/>
    <property type="match status" value="1"/>
</dbReference>
<dbReference type="NCBIfam" id="NF006539">
    <property type="entry name" value="PRK09029.1"/>
    <property type="match status" value="1"/>
</dbReference>
<dbReference type="PANTHER" id="PTHR43767">
    <property type="entry name" value="LONG-CHAIN-FATTY-ACID--COA LIGASE"/>
    <property type="match status" value="1"/>
</dbReference>